<dbReference type="RefSeq" id="WP_182307939.1">
    <property type="nucleotide sequence ID" value="NZ_CP059897.1"/>
</dbReference>
<dbReference type="EMBL" id="JBHRTG010000019">
    <property type="protein sequence ID" value="MFC3164847.1"/>
    <property type="molecule type" value="Genomic_DNA"/>
</dbReference>
<protein>
    <recommendedName>
        <fullName evidence="3">SGNH/GDSL hydrolase family protein</fullName>
    </recommendedName>
</protein>
<sequence>MHAETNIVLVGHSHLQAVMAASRSATSVASSCAEEKYAFVPIDAKSKTQSPLLLADGTINMTLGDALLKAGLFEPRRQRVLVSIMAGNIHNATGLIQQDPEYDVVIPGRPDLQVSQGVRTVPVEQFLHYFRKHYAPFVDFLKAAGAAAKPQKVLWIEPPPPIADNEHISRNLDQWFKNNYSAERLTPAPAVLRYKLWLLNRIALQEAAKKEGWTFLTAPETAIDENGFLVRHAWAGDATHGSAWYGEEVLKKIKAAVASS</sequence>
<evidence type="ECO:0000313" key="2">
    <source>
        <dbReference type="Proteomes" id="UP001595647"/>
    </source>
</evidence>
<evidence type="ECO:0000313" key="1">
    <source>
        <dbReference type="EMBL" id="MFC3164847.1"/>
    </source>
</evidence>
<dbReference type="Proteomes" id="UP001595647">
    <property type="component" value="Unassembled WGS sequence"/>
</dbReference>
<name>A0ABV7I2I0_9HYPH</name>
<proteinExistence type="predicted"/>
<organism evidence="1 2">
    <name type="scientific">Ciceribacter thiooxidans</name>
    <dbReference type="NCBI Taxonomy" id="1969821"/>
    <lineage>
        <taxon>Bacteria</taxon>
        <taxon>Pseudomonadati</taxon>
        <taxon>Pseudomonadota</taxon>
        <taxon>Alphaproteobacteria</taxon>
        <taxon>Hyphomicrobiales</taxon>
        <taxon>Rhizobiaceae</taxon>
        <taxon>Ciceribacter</taxon>
    </lineage>
</organism>
<keyword evidence="2" id="KW-1185">Reference proteome</keyword>
<evidence type="ECO:0008006" key="3">
    <source>
        <dbReference type="Google" id="ProtNLM"/>
    </source>
</evidence>
<comment type="caution">
    <text evidence="1">The sequence shown here is derived from an EMBL/GenBank/DDBJ whole genome shotgun (WGS) entry which is preliminary data.</text>
</comment>
<accession>A0ABV7I2I0</accession>
<reference evidence="2" key="1">
    <citation type="journal article" date="2019" name="Int. J. Syst. Evol. Microbiol.">
        <title>The Global Catalogue of Microorganisms (GCM) 10K type strain sequencing project: providing services to taxonomists for standard genome sequencing and annotation.</title>
        <authorList>
            <consortium name="The Broad Institute Genomics Platform"/>
            <consortium name="The Broad Institute Genome Sequencing Center for Infectious Disease"/>
            <person name="Wu L."/>
            <person name="Ma J."/>
        </authorList>
    </citation>
    <scope>NUCLEOTIDE SEQUENCE [LARGE SCALE GENOMIC DNA]</scope>
    <source>
        <strain evidence="2">KCTC 52231</strain>
    </source>
</reference>
<gene>
    <name evidence="1" type="ORF">ACFOHV_16330</name>
</gene>